<proteinExistence type="predicted"/>
<feature type="transmembrane region" description="Helical" evidence="7">
    <location>
        <begin position="29"/>
        <end position="45"/>
    </location>
</feature>
<comment type="caution">
    <text evidence="8">The sequence shown here is derived from an EMBL/GenBank/DDBJ whole genome shotgun (WGS) entry which is preliminary data.</text>
</comment>
<evidence type="ECO:0000256" key="7">
    <source>
        <dbReference type="SAM" id="Phobius"/>
    </source>
</evidence>
<accession>A0A418MAG0</accession>
<feature type="transmembrane region" description="Helical" evidence="7">
    <location>
        <begin position="283"/>
        <end position="303"/>
    </location>
</feature>
<dbReference type="PANTHER" id="PTHR40277">
    <property type="entry name" value="BLL5419 PROTEIN"/>
    <property type="match status" value="1"/>
</dbReference>
<feature type="transmembrane region" description="Helical" evidence="7">
    <location>
        <begin position="239"/>
        <end position="262"/>
    </location>
</feature>
<evidence type="ECO:0000256" key="6">
    <source>
        <dbReference type="SAM" id="MobiDB-lite"/>
    </source>
</evidence>
<evidence type="ECO:0000256" key="1">
    <source>
        <dbReference type="ARBA" id="ARBA00004651"/>
    </source>
</evidence>
<protein>
    <submittedName>
        <fullName evidence="8">UPF0104 family protein</fullName>
    </submittedName>
</protein>
<dbReference type="PANTHER" id="PTHR40277:SF1">
    <property type="entry name" value="BLL5419 PROTEIN"/>
    <property type="match status" value="1"/>
</dbReference>
<keyword evidence="4 7" id="KW-1133">Transmembrane helix</keyword>
<evidence type="ECO:0000256" key="2">
    <source>
        <dbReference type="ARBA" id="ARBA00022475"/>
    </source>
</evidence>
<feature type="region of interest" description="Disordered" evidence="6">
    <location>
        <begin position="1"/>
        <end position="21"/>
    </location>
</feature>
<evidence type="ECO:0000256" key="3">
    <source>
        <dbReference type="ARBA" id="ARBA00022692"/>
    </source>
</evidence>
<organism evidence="8 9">
    <name type="scientific">Fibrisoma montanum</name>
    <dbReference type="NCBI Taxonomy" id="2305895"/>
    <lineage>
        <taxon>Bacteria</taxon>
        <taxon>Pseudomonadati</taxon>
        <taxon>Bacteroidota</taxon>
        <taxon>Cytophagia</taxon>
        <taxon>Cytophagales</taxon>
        <taxon>Spirosomataceae</taxon>
        <taxon>Fibrisoma</taxon>
    </lineage>
</organism>
<feature type="transmembrane region" description="Helical" evidence="7">
    <location>
        <begin position="101"/>
        <end position="121"/>
    </location>
</feature>
<dbReference type="GO" id="GO:0005886">
    <property type="term" value="C:plasma membrane"/>
    <property type="evidence" value="ECO:0007669"/>
    <property type="project" value="UniProtKB-SubCell"/>
</dbReference>
<sequence>MKNVPMHAVQSPGQPVADEPTRSRKWGPLLLKAVLSVLAISYLIWRTDWPAVGRVMSRARVEWLLAAVLAYNSSQITSTFRLKTMLRGIGIQAPFRYLLPLYYTGMAYNLFLPGGIGGDGYKAVRLRNKFGVGYRLVLSTLLLDRLLGLLAILVLGCLAAGFSTSVQTLLPVPPGIGPPWIGLIAAGFVVVVAYIGVRLVFRRFKTVFWRGVAVALGVQTLQLLGCTCLLMALRVSSHLVDYLLTFLASSIAAALPLTIGGIGMRELVFVQMSQWLPIRTPDALATSLLFYLVAAVSSLQGFWVKQD</sequence>
<feature type="transmembrane region" description="Helical" evidence="7">
    <location>
        <begin position="142"/>
        <end position="161"/>
    </location>
</feature>
<feature type="transmembrane region" description="Helical" evidence="7">
    <location>
        <begin position="213"/>
        <end position="233"/>
    </location>
</feature>
<gene>
    <name evidence="8" type="ORF">DYU11_10165</name>
</gene>
<dbReference type="Pfam" id="PF03706">
    <property type="entry name" value="LPG_synthase_TM"/>
    <property type="match status" value="1"/>
</dbReference>
<evidence type="ECO:0000256" key="4">
    <source>
        <dbReference type="ARBA" id="ARBA00022989"/>
    </source>
</evidence>
<dbReference type="EMBL" id="QXED01000003">
    <property type="protein sequence ID" value="RIV23362.1"/>
    <property type="molecule type" value="Genomic_DNA"/>
</dbReference>
<feature type="transmembrane region" description="Helical" evidence="7">
    <location>
        <begin position="181"/>
        <end position="201"/>
    </location>
</feature>
<keyword evidence="9" id="KW-1185">Reference proteome</keyword>
<evidence type="ECO:0000313" key="9">
    <source>
        <dbReference type="Proteomes" id="UP000283523"/>
    </source>
</evidence>
<reference evidence="8 9" key="1">
    <citation type="submission" date="2018-08" db="EMBL/GenBank/DDBJ databases">
        <title>Fibrisoma montanum sp. nov., isolated from Danxia mountain soil.</title>
        <authorList>
            <person name="Huang Y."/>
        </authorList>
    </citation>
    <scope>NUCLEOTIDE SEQUENCE [LARGE SCALE GENOMIC DNA]</scope>
    <source>
        <strain evidence="8 9">HYT19</strain>
    </source>
</reference>
<dbReference type="AlphaFoldDB" id="A0A418MAG0"/>
<evidence type="ECO:0000313" key="8">
    <source>
        <dbReference type="EMBL" id="RIV23362.1"/>
    </source>
</evidence>
<comment type="subcellular location">
    <subcellularLocation>
        <location evidence="1">Cell membrane</location>
        <topology evidence="1">Multi-pass membrane protein</topology>
    </subcellularLocation>
</comment>
<keyword evidence="5 7" id="KW-0472">Membrane</keyword>
<dbReference type="NCBIfam" id="TIGR00374">
    <property type="entry name" value="flippase-like domain"/>
    <property type="match status" value="1"/>
</dbReference>
<dbReference type="Proteomes" id="UP000283523">
    <property type="component" value="Unassembled WGS sequence"/>
</dbReference>
<evidence type="ECO:0000256" key="5">
    <source>
        <dbReference type="ARBA" id="ARBA00023136"/>
    </source>
</evidence>
<keyword evidence="2" id="KW-1003">Cell membrane</keyword>
<dbReference type="InterPro" id="IPR022791">
    <property type="entry name" value="L-PG_synthase/AglD"/>
</dbReference>
<keyword evidence="3 7" id="KW-0812">Transmembrane</keyword>
<name>A0A418MAG0_9BACT</name>